<protein>
    <recommendedName>
        <fullName evidence="2">HTH tetR-type domain-containing protein</fullName>
    </recommendedName>
</protein>
<comment type="caution">
    <text evidence="3">The sequence shown here is derived from an EMBL/GenBank/DDBJ whole genome shotgun (WGS) entry which is preliminary data.</text>
</comment>
<dbReference type="InterPro" id="IPR009057">
    <property type="entry name" value="Homeodomain-like_sf"/>
</dbReference>
<dbReference type="InterPro" id="IPR050624">
    <property type="entry name" value="HTH-type_Tx_Regulator"/>
</dbReference>
<accession>X1QL23</accession>
<organism evidence="3">
    <name type="scientific">marine sediment metagenome</name>
    <dbReference type="NCBI Taxonomy" id="412755"/>
    <lineage>
        <taxon>unclassified sequences</taxon>
        <taxon>metagenomes</taxon>
        <taxon>ecological metagenomes</taxon>
    </lineage>
</organism>
<dbReference type="InterPro" id="IPR001647">
    <property type="entry name" value="HTH_TetR"/>
</dbReference>
<feature type="domain" description="HTH tetR-type" evidence="2">
    <location>
        <begin position="8"/>
        <end position="68"/>
    </location>
</feature>
<sequence>MTRRKSKETRREEILEAAMKCFSKKGYHDTTIDDIIKKSGLSKGAIYWYFKGKRDIFIFLIEQHLQKDNILWNKLSKEYELGPDFLMIAGFSYLKMHFEDEKLSPFFAEFIAESYRDKQIQKKLNNVYKGWVNKVKR</sequence>
<feature type="non-terminal residue" evidence="3">
    <location>
        <position position="137"/>
    </location>
</feature>
<dbReference type="PRINTS" id="PR00455">
    <property type="entry name" value="HTHTETR"/>
</dbReference>
<dbReference type="SUPFAM" id="SSF46689">
    <property type="entry name" value="Homeodomain-like"/>
    <property type="match status" value="1"/>
</dbReference>
<dbReference type="PANTHER" id="PTHR43479">
    <property type="entry name" value="ACREF/ENVCD OPERON REPRESSOR-RELATED"/>
    <property type="match status" value="1"/>
</dbReference>
<name>X1QL23_9ZZZZ</name>
<proteinExistence type="predicted"/>
<dbReference type="Pfam" id="PF00440">
    <property type="entry name" value="TetR_N"/>
    <property type="match status" value="1"/>
</dbReference>
<dbReference type="GO" id="GO:0003677">
    <property type="term" value="F:DNA binding"/>
    <property type="evidence" value="ECO:0007669"/>
    <property type="project" value="UniProtKB-KW"/>
</dbReference>
<dbReference type="PROSITE" id="PS01081">
    <property type="entry name" value="HTH_TETR_1"/>
    <property type="match status" value="1"/>
</dbReference>
<keyword evidence="1" id="KW-0238">DNA-binding</keyword>
<dbReference type="AlphaFoldDB" id="X1QL23"/>
<evidence type="ECO:0000259" key="2">
    <source>
        <dbReference type="PROSITE" id="PS50977"/>
    </source>
</evidence>
<gene>
    <name evidence="3" type="ORF">S06H3_58035</name>
</gene>
<evidence type="ECO:0000256" key="1">
    <source>
        <dbReference type="ARBA" id="ARBA00023125"/>
    </source>
</evidence>
<reference evidence="3" key="1">
    <citation type="journal article" date="2014" name="Front. Microbiol.">
        <title>High frequency of phylogenetically diverse reductive dehalogenase-homologous genes in deep subseafloor sedimentary metagenomes.</title>
        <authorList>
            <person name="Kawai M."/>
            <person name="Futagami T."/>
            <person name="Toyoda A."/>
            <person name="Takaki Y."/>
            <person name="Nishi S."/>
            <person name="Hori S."/>
            <person name="Arai W."/>
            <person name="Tsubouchi T."/>
            <person name="Morono Y."/>
            <person name="Uchiyama I."/>
            <person name="Ito T."/>
            <person name="Fujiyama A."/>
            <person name="Inagaki F."/>
            <person name="Takami H."/>
        </authorList>
    </citation>
    <scope>NUCLEOTIDE SEQUENCE</scope>
    <source>
        <strain evidence="3">Expedition CK06-06</strain>
    </source>
</reference>
<dbReference type="PANTHER" id="PTHR43479:SF11">
    <property type="entry name" value="ACREF_ENVCD OPERON REPRESSOR-RELATED"/>
    <property type="match status" value="1"/>
</dbReference>
<dbReference type="EMBL" id="BARV01037531">
    <property type="protein sequence ID" value="GAI51720.1"/>
    <property type="molecule type" value="Genomic_DNA"/>
</dbReference>
<dbReference type="Gene3D" id="1.10.357.10">
    <property type="entry name" value="Tetracycline Repressor, domain 2"/>
    <property type="match status" value="1"/>
</dbReference>
<dbReference type="PROSITE" id="PS50977">
    <property type="entry name" value="HTH_TETR_2"/>
    <property type="match status" value="1"/>
</dbReference>
<evidence type="ECO:0000313" key="3">
    <source>
        <dbReference type="EMBL" id="GAI51720.1"/>
    </source>
</evidence>
<dbReference type="InterPro" id="IPR023772">
    <property type="entry name" value="DNA-bd_HTH_TetR-type_CS"/>
</dbReference>